<dbReference type="KEGG" id="rhp:LPB142_17710"/>
<dbReference type="NCBIfam" id="TIGR02788">
    <property type="entry name" value="VirB11"/>
    <property type="match status" value="1"/>
</dbReference>
<dbReference type="Pfam" id="PF00437">
    <property type="entry name" value="T2SSE"/>
    <property type="match status" value="1"/>
</dbReference>
<dbReference type="Gene3D" id="3.30.450.90">
    <property type="match status" value="1"/>
</dbReference>
<evidence type="ECO:0000256" key="1">
    <source>
        <dbReference type="ARBA" id="ARBA00006611"/>
    </source>
</evidence>
<geneLocation type="plasmid" evidence="5">
    <name>pej01</name>
</geneLocation>
<comment type="similarity">
    <text evidence="1 2">Belongs to the GSP E family.</text>
</comment>
<dbReference type="EMBL" id="CP017782">
    <property type="protein sequence ID" value="AOZ71292.1"/>
    <property type="molecule type" value="Genomic_DNA"/>
</dbReference>
<protein>
    <recommendedName>
        <fullName evidence="2">Type IV secretion system protein</fullName>
    </recommendedName>
</protein>
<dbReference type="GO" id="GO:0005737">
    <property type="term" value="C:cytoplasm"/>
    <property type="evidence" value="ECO:0007669"/>
    <property type="project" value="UniProtKB-SubCell"/>
</dbReference>
<evidence type="ECO:0000313" key="5">
    <source>
        <dbReference type="Proteomes" id="UP000176562"/>
    </source>
</evidence>
<dbReference type="CDD" id="cd01130">
    <property type="entry name" value="VirB11-like_ATPase"/>
    <property type="match status" value="1"/>
</dbReference>
<evidence type="ECO:0000259" key="3">
    <source>
        <dbReference type="Pfam" id="PF00437"/>
    </source>
</evidence>
<dbReference type="SUPFAM" id="SSF52540">
    <property type="entry name" value="P-loop containing nucleoside triphosphate hydrolases"/>
    <property type="match status" value="1"/>
</dbReference>
<dbReference type="GO" id="GO:0005524">
    <property type="term" value="F:ATP binding"/>
    <property type="evidence" value="ECO:0007669"/>
    <property type="project" value="UniProtKB-UniRule"/>
</dbReference>
<name>A0A1D9MHE6_9RHOB</name>
<dbReference type="InterPro" id="IPR014155">
    <property type="entry name" value="VirB11"/>
</dbReference>
<dbReference type="InterPro" id="IPR027417">
    <property type="entry name" value="P-loop_NTPase"/>
</dbReference>
<comment type="function">
    <text evidence="2">Part of the Type IV secretion system.</text>
</comment>
<keyword evidence="2" id="KW-0067">ATP-binding</keyword>
<dbReference type="Gene3D" id="3.40.50.300">
    <property type="entry name" value="P-loop containing nucleotide triphosphate hydrolases"/>
    <property type="match status" value="1"/>
</dbReference>
<dbReference type="Proteomes" id="UP000176562">
    <property type="component" value="Plasmid pEJ01"/>
</dbReference>
<organism evidence="4 5">
    <name type="scientific">Rhodobacter xanthinilyticus</name>
    <dbReference type="NCBI Taxonomy" id="1850250"/>
    <lineage>
        <taxon>Bacteria</taxon>
        <taxon>Pseudomonadati</taxon>
        <taxon>Pseudomonadota</taxon>
        <taxon>Alphaproteobacteria</taxon>
        <taxon>Rhodobacterales</taxon>
        <taxon>Rhodobacter group</taxon>
        <taxon>Rhodobacter</taxon>
    </lineage>
</organism>
<evidence type="ECO:0000313" key="4">
    <source>
        <dbReference type="EMBL" id="AOZ71292.1"/>
    </source>
</evidence>
<dbReference type="PANTHER" id="PTHR30486">
    <property type="entry name" value="TWITCHING MOTILITY PROTEIN PILT"/>
    <property type="match status" value="1"/>
</dbReference>
<proteinExistence type="inferred from homology"/>
<dbReference type="GO" id="GO:0043684">
    <property type="term" value="C:type IV secretion system complex"/>
    <property type="evidence" value="ECO:0007669"/>
    <property type="project" value="UniProtKB-UniRule"/>
</dbReference>
<reference evidence="4 5" key="1">
    <citation type="submission" date="2016-10" db="EMBL/GenBank/DDBJ databases">
        <title>Rhodobacter sp. LPB0142, isolated from sea water.</title>
        <authorList>
            <person name="Kim E."/>
            <person name="Yi H."/>
        </authorList>
    </citation>
    <scope>NUCLEOTIDE SEQUENCE [LARGE SCALE GENOMIC DNA]</scope>
    <source>
        <strain evidence="4 5">LPB0142</strain>
        <plasmid evidence="5">Plasmid pej01</plasmid>
    </source>
</reference>
<accession>A0A1D9MHE6</accession>
<keyword evidence="5" id="KW-1185">Reference proteome</keyword>
<keyword evidence="4" id="KW-0614">Plasmid</keyword>
<evidence type="ECO:0000256" key="2">
    <source>
        <dbReference type="RuleBase" id="RU366071"/>
    </source>
</evidence>
<feature type="domain" description="Bacterial type II secretion system protein E" evidence="3">
    <location>
        <begin position="149"/>
        <end position="307"/>
    </location>
</feature>
<dbReference type="AlphaFoldDB" id="A0A1D9MHE6"/>
<keyword evidence="2" id="KW-0547">Nucleotide-binding</keyword>
<dbReference type="GO" id="GO:0044097">
    <property type="term" value="P:secretion by the type IV secretion system"/>
    <property type="evidence" value="ECO:0007669"/>
    <property type="project" value="InterPro"/>
</dbReference>
<keyword evidence="2" id="KW-0963">Cytoplasm</keyword>
<sequence>MSYLDTYLGQLDAALSDPGVMEIAINADGEIWVERSGSTHMMRAGLPPLPAREVRDLAAQIANSTSNTFTESLPLVSAAVRYRNLMLRCQIVGSPAVSGGTVIGIRVFRARDAEGKRAPRWFEFLRAQVKSLEEERREMVASIRKDARATDVDAFLQRLVTERLNIIVSGGTSTGKTELGRRLLSLVPENERIVTIEDSLELLPAQPNAVSLIAQRDDSSARSADKLLQATLRLRPDRIILGELRGSEAATFLDAINTGHSGSFTTLHAHSARKAMDRLALLVMAQGTRLGFAEVIRYLQSSIDVILQMGRDGERRGIMEMYFPGLDD</sequence>
<dbReference type="InterPro" id="IPR001482">
    <property type="entry name" value="T2SS/T4SS_dom"/>
</dbReference>
<comment type="subcellular location">
    <subcellularLocation>
        <location evidence="2">Cytoplasm</location>
    </subcellularLocation>
</comment>
<dbReference type="GO" id="GO:0016887">
    <property type="term" value="F:ATP hydrolysis activity"/>
    <property type="evidence" value="ECO:0007669"/>
    <property type="project" value="InterPro"/>
</dbReference>
<dbReference type="RefSeq" id="WP_071167415.1">
    <property type="nucleotide sequence ID" value="NZ_CP017782.1"/>
</dbReference>
<dbReference type="InterPro" id="IPR050921">
    <property type="entry name" value="T4SS_GSP_E_ATPase"/>
</dbReference>
<gene>
    <name evidence="4" type="ORF">LPB142_17710</name>
</gene>
<dbReference type="PANTHER" id="PTHR30486:SF6">
    <property type="entry name" value="TYPE IV PILUS RETRACTATION ATPASE PILT"/>
    <property type="match status" value="1"/>
</dbReference>